<sequence length="279" mass="31096">MKRKITIFIVLVGLVWAFLHINNNWLQTTEYTIESERIPSSFDGMKIVQLSDLHDATFGDKQIKLVDKVKNLNPDFIFITGDLIDSNRYKLQNSLDLVEQLTDFAEVFYVTGNHEVAVNEVDEITEALESLGVFVLKNEAVTIEQNGEILLIAGIEDPLMKVTDETEVAVANSIDIAMEGMPKNAFTLLLSHRPEVFDVYVEKEMDVTFSGHAHGGQVRIPGLGGVIAPGQGWFPTYTSGKHEQGNTTMFVSRGLGNSIIPFRILNRPEIIAVTLKSMK</sequence>
<proteinExistence type="predicted"/>
<dbReference type="Pfam" id="PF00149">
    <property type="entry name" value="Metallophos"/>
    <property type="match status" value="1"/>
</dbReference>
<reference evidence="5" key="1">
    <citation type="journal article" date="2019" name="Int. J. Syst. Evol. Microbiol.">
        <title>The Global Catalogue of Microorganisms (GCM) 10K type strain sequencing project: providing services to taxonomists for standard genome sequencing and annotation.</title>
        <authorList>
            <consortium name="The Broad Institute Genomics Platform"/>
            <consortium name="The Broad Institute Genome Sequencing Center for Infectious Disease"/>
            <person name="Wu L."/>
            <person name="Ma J."/>
        </authorList>
    </citation>
    <scope>NUCLEOTIDE SEQUENCE [LARGE SCALE GENOMIC DNA]</scope>
    <source>
        <strain evidence="5">CGMCC 1.12237</strain>
    </source>
</reference>
<dbReference type="EMBL" id="JBHSMC010000014">
    <property type="protein sequence ID" value="MFC5465514.1"/>
    <property type="molecule type" value="Genomic_DNA"/>
</dbReference>
<evidence type="ECO:0000313" key="4">
    <source>
        <dbReference type="EMBL" id="MFC5465514.1"/>
    </source>
</evidence>
<feature type="domain" description="Calcineurin-like phosphoesterase" evidence="3">
    <location>
        <begin position="45"/>
        <end position="214"/>
    </location>
</feature>
<dbReference type="Gene3D" id="3.60.21.10">
    <property type="match status" value="1"/>
</dbReference>
<name>A0ABW0LHW3_9BACI</name>
<evidence type="ECO:0000256" key="2">
    <source>
        <dbReference type="ARBA" id="ARBA00022801"/>
    </source>
</evidence>
<dbReference type="PANTHER" id="PTHR31302">
    <property type="entry name" value="TRANSMEMBRANE PROTEIN WITH METALLOPHOSPHOESTERASE DOMAIN-RELATED"/>
    <property type="match status" value="1"/>
</dbReference>
<evidence type="ECO:0000256" key="1">
    <source>
        <dbReference type="ARBA" id="ARBA00022723"/>
    </source>
</evidence>
<dbReference type="InterPro" id="IPR051158">
    <property type="entry name" value="Metallophosphoesterase_sf"/>
</dbReference>
<dbReference type="InterPro" id="IPR029052">
    <property type="entry name" value="Metallo-depent_PP-like"/>
</dbReference>
<evidence type="ECO:0000313" key="5">
    <source>
        <dbReference type="Proteomes" id="UP001596147"/>
    </source>
</evidence>
<dbReference type="SUPFAM" id="SSF56300">
    <property type="entry name" value="Metallo-dependent phosphatases"/>
    <property type="match status" value="1"/>
</dbReference>
<dbReference type="RefSeq" id="WP_382351970.1">
    <property type="nucleotide sequence ID" value="NZ_JBHSMC010000014.1"/>
</dbReference>
<dbReference type="Proteomes" id="UP001596147">
    <property type="component" value="Unassembled WGS sequence"/>
</dbReference>
<keyword evidence="1" id="KW-0479">Metal-binding</keyword>
<comment type="caution">
    <text evidence="4">The sequence shown here is derived from an EMBL/GenBank/DDBJ whole genome shotgun (WGS) entry which is preliminary data.</text>
</comment>
<dbReference type="InterPro" id="IPR004843">
    <property type="entry name" value="Calcineurin-like_PHP"/>
</dbReference>
<protein>
    <submittedName>
        <fullName evidence="4">Metallophosphoesterase</fullName>
    </submittedName>
</protein>
<keyword evidence="5" id="KW-1185">Reference proteome</keyword>
<evidence type="ECO:0000259" key="3">
    <source>
        <dbReference type="Pfam" id="PF00149"/>
    </source>
</evidence>
<accession>A0ABW0LHW3</accession>
<organism evidence="4 5">
    <name type="scientific">Lederbergia graminis</name>
    <dbReference type="NCBI Taxonomy" id="735518"/>
    <lineage>
        <taxon>Bacteria</taxon>
        <taxon>Bacillati</taxon>
        <taxon>Bacillota</taxon>
        <taxon>Bacilli</taxon>
        <taxon>Bacillales</taxon>
        <taxon>Bacillaceae</taxon>
        <taxon>Lederbergia</taxon>
    </lineage>
</organism>
<keyword evidence="2" id="KW-0378">Hydrolase</keyword>
<dbReference type="PANTHER" id="PTHR31302:SF31">
    <property type="entry name" value="PHOSPHODIESTERASE YAEI"/>
    <property type="match status" value="1"/>
</dbReference>
<dbReference type="CDD" id="cd07385">
    <property type="entry name" value="MPP_YkuE_C"/>
    <property type="match status" value="1"/>
</dbReference>
<gene>
    <name evidence="4" type="ORF">ACFPM4_12205</name>
</gene>